<comment type="catalytic activity">
    <reaction evidence="3">
        <text>L-aspartate + L-glutamine + ATP + H2O = L-asparagine + L-glutamate + AMP + diphosphate + H(+)</text>
        <dbReference type="Rhea" id="RHEA:12228"/>
        <dbReference type="ChEBI" id="CHEBI:15377"/>
        <dbReference type="ChEBI" id="CHEBI:15378"/>
        <dbReference type="ChEBI" id="CHEBI:29985"/>
        <dbReference type="ChEBI" id="CHEBI:29991"/>
        <dbReference type="ChEBI" id="CHEBI:30616"/>
        <dbReference type="ChEBI" id="CHEBI:33019"/>
        <dbReference type="ChEBI" id="CHEBI:58048"/>
        <dbReference type="ChEBI" id="CHEBI:58359"/>
        <dbReference type="ChEBI" id="CHEBI:456215"/>
        <dbReference type="EC" id="6.3.5.4"/>
    </reaction>
</comment>
<dbReference type="InterPro" id="IPR051786">
    <property type="entry name" value="ASN_synthetase/amidase"/>
</dbReference>
<proteinExistence type="predicted"/>
<organism evidence="5 6">
    <name type="scientific">Sphingobium yanoikuyae</name>
    <name type="common">Sphingomonas yanoikuyae</name>
    <dbReference type="NCBI Taxonomy" id="13690"/>
    <lineage>
        <taxon>Bacteria</taxon>
        <taxon>Pseudomonadati</taxon>
        <taxon>Pseudomonadota</taxon>
        <taxon>Alphaproteobacteria</taxon>
        <taxon>Sphingomonadales</taxon>
        <taxon>Sphingomonadaceae</taxon>
        <taxon>Sphingobium</taxon>
    </lineage>
</organism>
<evidence type="ECO:0000256" key="2">
    <source>
        <dbReference type="ARBA" id="ARBA00012737"/>
    </source>
</evidence>
<evidence type="ECO:0000259" key="4">
    <source>
        <dbReference type="Pfam" id="PF00733"/>
    </source>
</evidence>
<dbReference type="GO" id="GO:0006529">
    <property type="term" value="P:asparagine biosynthetic process"/>
    <property type="evidence" value="ECO:0007669"/>
    <property type="project" value="InterPro"/>
</dbReference>
<feature type="domain" description="Asparagine synthetase" evidence="4">
    <location>
        <begin position="464"/>
        <end position="576"/>
    </location>
</feature>
<dbReference type="Proteomes" id="UP000219422">
    <property type="component" value="Chromosome"/>
</dbReference>
<evidence type="ECO:0000256" key="3">
    <source>
        <dbReference type="ARBA" id="ARBA00048741"/>
    </source>
</evidence>
<reference evidence="5 6" key="1">
    <citation type="submission" date="2017-10" db="EMBL/GenBank/DDBJ databases">
        <title>Sphingobium yanoikuyae S72.</title>
        <authorList>
            <person name="Sanchez E."/>
            <person name="Bustos P."/>
            <person name="Mendoza P."/>
            <person name="Guo X."/>
            <person name="Mendoza A."/>
        </authorList>
    </citation>
    <scope>NUCLEOTIDE SEQUENCE [LARGE SCALE GENOMIC DNA]</scope>
    <source>
        <strain evidence="5 6">S72</strain>
    </source>
</reference>
<dbReference type="KEGG" id="sya:A6768_13195"/>
<comment type="pathway">
    <text evidence="1">Amino-acid biosynthesis; L-asparagine biosynthesis; L-asparagine from L-aspartate (L-Gln route): step 1/1.</text>
</comment>
<dbReference type="EMBL" id="CP023741">
    <property type="protein sequence ID" value="ATI80840.1"/>
    <property type="molecule type" value="Genomic_DNA"/>
</dbReference>
<dbReference type="Pfam" id="PF00733">
    <property type="entry name" value="Asn_synthase"/>
    <property type="match status" value="2"/>
</dbReference>
<dbReference type="AlphaFoldDB" id="A0A291N107"/>
<dbReference type="PANTHER" id="PTHR43284">
    <property type="entry name" value="ASPARAGINE SYNTHETASE (GLUTAMINE-HYDROLYZING)"/>
    <property type="match status" value="1"/>
</dbReference>
<dbReference type="Gene3D" id="3.40.50.620">
    <property type="entry name" value="HUPs"/>
    <property type="match status" value="1"/>
</dbReference>
<gene>
    <name evidence="5" type="ORF">A6768_13195</name>
</gene>
<protein>
    <recommendedName>
        <fullName evidence="2">asparagine synthase (glutamine-hydrolyzing)</fullName>
        <ecNumber evidence="2">6.3.5.4</ecNumber>
    </recommendedName>
</protein>
<evidence type="ECO:0000313" key="5">
    <source>
        <dbReference type="EMBL" id="ATI80840.1"/>
    </source>
</evidence>
<accession>A0A291N107</accession>
<evidence type="ECO:0000313" key="6">
    <source>
        <dbReference type="Proteomes" id="UP000219422"/>
    </source>
</evidence>
<name>A0A291N107_SPHYA</name>
<dbReference type="PANTHER" id="PTHR43284:SF1">
    <property type="entry name" value="ASPARAGINE SYNTHETASE"/>
    <property type="match status" value="1"/>
</dbReference>
<evidence type="ECO:0000256" key="1">
    <source>
        <dbReference type="ARBA" id="ARBA00005187"/>
    </source>
</evidence>
<feature type="domain" description="Asparagine synthetase" evidence="4">
    <location>
        <begin position="216"/>
        <end position="345"/>
    </location>
</feature>
<dbReference type="InterPro" id="IPR014729">
    <property type="entry name" value="Rossmann-like_a/b/a_fold"/>
</dbReference>
<sequence>MTVGRYLVVLGRSEGNARDRLLIGARHALPRLNIVMDGAYCTVLADALLPRARFGEGRGCILGRLHGPDEAAFLTTGGRPSSAADWQAVTRDNWGDYLLIEESRGAPVVDIVRSAMGGLSCYHVSHAGLFLLSDAPRLLERLGINLAIDADAVLRQMLSNVSRGPATCLAGLGELERGYRLSWREGVVETEPYWNPWSYAGRAGQMKDLADAPVLVRKRVIEATRRTAKGYGHILLGLSGGLDSSILAASLAHTGAAFSCFTLVTHDGPGDERYHARLVARHLGKHLHEIEERPGDIDIARSAAAHLPRPVARCFAQSDDAIQMALASRLGVDALMSGGGGDNIFYYVHSVRPLVDRLLVEGLGKGAWRTARDLALLTDSPLGAIIGRALGRCLSRSHDYLWTLDTRYLRAEACTIRREALGHGWMKAPAGELPGKAQHIAWILGVLNHVEGFAREQVYPTLWPLLAQPLVETCLSVPSWAWLEGGHNRALARRAFAGLLPEPILARRSKGSPDSFAIGLFEQRKAQIERHLCDGWLAAQGLVDVDAIARGCRQGPVHKDGTVWSLLRLVDAESWARSWA</sequence>
<dbReference type="EC" id="6.3.5.4" evidence="2"/>
<dbReference type="GO" id="GO:0004066">
    <property type="term" value="F:asparagine synthase (glutamine-hydrolyzing) activity"/>
    <property type="evidence" value="ECO:0007669"/>
    <property type="project" value="UniProtKB-EC"/>
</dbReference>
<dbReference type="InterPro" id="IPR001962">
    <property type="entry name" value="Asn_synthase"/>
</dbReference>
<dbReference type="SUPFAM" id="SSF52402">
    <property type="entry name" value="Adenine nucleotide alpha hydrolases-like"/>
    <property type="match status" value="1"/>
</dbReference>